<reference evidence="1 2" key="1">
    <citation type="submission" date="2024-07" db="EMBL/GenBank/DDBJ databases">
        <title>Genomic Encyclopedia of Type Strains, Phase V (KMG-V): Genome sequencing to study the core and pangenomes of soil and plant-associated prokaryotes.</title>
        <authorList>
            <person name="Whitman W."/>
        </authorList>
    </citation>
    <scope>NUCLEOTIDE SEQUENCE [LARGE SCALE GENOMIC DNA]</scope>
    <source>
        <strain evidence="1 2">USDA 152</strain>
    </source>
</reference>
<evidence type="ECO:0000313" key="1">
    <source>
        <dbReference type="EMBL" id="MEY9455645.1"/>
    </source>
</evidence>
<dbReference type="Gene3D" id="3.20.20.80">
    <property type="entry name" value="Glycosidases"/>
    <property type="match status" value="1"/>
</dbReference>
<dbReference type="InterPro" id="IPR005197">
    <property type="entry name" value="Glyco_hydro_71"/>
</dbReference>
<gene>
    <name evidence="1" type="ORF">ABIG07_004593</name>
</gene>
<sequence length="483" mass="53890">MQDRRKFVRGLIGFASTVPVISPAGAASGLAGGARPANPRAGGDLGRRIFAHWHIFRRSFENAPSSIDRYAEYLSPDGLGGKYRDSGGFIRERPLPRAPRTESNWMVLDFIDEIQTAARAGIDGFQYNIGWLKRDSKQFWIPLLEMLEASEKAGEEFSIMLSLDCAIIKPSWPIEDVVDALVSVATRPTIARASDGRLLLGAFAAELWPVSRWSDLLAGLSARGQNTYFIPTFLNPREAAPYLSVAHGASIWGGNRFSQLPAVQTFGDAVRALGKTWVAPVWSQDFRPKDRWFAEARNSELFRENWRRATESDADGIAIVTWNDYSESSEVQPSTSTQYAFYDLTKFCAAWYKLRKMPPIVEDVLLYFHRIEATDAPETGSLQHARFVNRFNDGTFNEIELLAFLVEPGRIEITTINGRAAMDAPPGLTSLRAPLAAGRPSFRLLRDNRVVIDLESTFEIRESSKYQDLLYHGGSSSRAPSRG</sequence>
<dbReference type="Proteomes" id="UP001565369">
    <property type="component" value="Unassembled WGS sequence"/>
</dbReference>
<evidence type="ECO:0000313" key="2">
    <source>
        <dbReference type="Proteomes" id="UP001565369"/>
    </source>
</evidence>
<keyword evidence="2" id="KW-1185">Reference proteome</keyword>
<dbReference type="EMBL" id="JBGBZJ010000003">
    <property type="protein sequence ID" value="MEY9455645.1"/>
    <property type="molecule type" value="Genomic_DNA"/>
</dbReference>
<proteinExistence type="predicted"/>
<dbReference type="Pfam" id="PF03659">
    <property type="entry name" value="Glyco_hydro_71"/>
    <property type="match status" value="1"/>
</dbReference>
<evidence type="ECO:0008006" key="3">
    <source>
        <dbReference type="Google" id="ProtNLM"/>
    </source>
</evidence>
<organism evidence="1 2">
    <name type="scientific">Bradyrhizobium ottawaense</name>
    <dbReference type="NCBI Taxonomy" id="931866"/>
    <lineage>
        <taxon>Bacteria</taxon>
        <taxon>Pseudomonadati</taxon>
        <taxon>Pseudomonadota</taxon>
        <taxon>Alphaproteobacteria</taxon>
        <taxon>Hyphomicrobiales</taxon>
        <taxon>Nitrobacteraceae</taxon>
        <taxon>Bradyrhizobium</taxon>
    </lineage>
</organism>
<dbReference type="CDD" id="cd11577">
    <property type="entry name" value="GH71"/>
    <property type="match status" value="1"/>
</dbReference>
<comment type="caution">
    <text evidence="1">The sequence shown here is derived from an EMBL/GenBank/DDBJ whole genome shotgun (WGS) entry which is preliminary data.</text>
</comment>
<protein>
    <recommendedName>
        <fullName evidence="3">Glycosyl hydrolase family 71</fullName>
    </recommendedName>
</protein>
<accession>A0ABV4FWY2</accession>
<name>A0ABV4FWY2_9BRAD</name>